<dbReference type="Proteomes" id="UP000278632">
    <property type="component" value="Unassembled WGS sequence"/>
</dbReference>
<accession>A0A3N0BC05</accession>
<evidence type="ECO:0000313" key="1">
    <source>
        <dbReference type="EMBL" id="RNL45097.1"/>
    </source>
</evidence>
<reference evidence="2" key="1">
    <citation type="submission" date="2018-05" db="EMBL/GenBank/DDBJ databases">
        <title>Genome Sequencing of selected type strains of the family Eggerthellaceae.</title>
        <authorList>
            <person name="Danylec N."/>
            <person name="Stoll D.A."/>
            <person name="Doetsch A."/>
            <person name="Huch M."/>
        </authorList>
    </citation>
    <scope>NUCLEOTIDE SEQUENCE [LARGE SCALE GENOMIC DNA]</scope>
    <source>
        <strain evidence="2">DSM 16106</strain>
    </source>
</reference>
<keyword evidence="2" id="KW-1185">Reference proteome</keyword>
<sequence length="41" mass="4635">MRLLSKPKPDSYTEAHSVDAAGGWRERNVAYLGRPHGRAKR</sequence>
<comment type="caution">
    <text evidence="1">The sequence shown here is derived from an EMBL/GenBank/DDBJ whole genome shotgun (WGS) entry which is preliminary data.</text>
</comment>
<proteinExistence type="predicted"/>
<dbReference type="EMBL" id="QICD01000008">
    <property type="protein sequence ID" value="RNL45097.1"/>
    <property type="molecule type" value="Genomic_DNA"/>
</dbReference>
<name>A0A3N0BC05_9ACTN</name>
<dbReference type="AlphaFoldDB" id="A0A3N0BC05"/>
<organism evidence="1 2">
    <name type="scientific">Paraeggerthella hongkongensis</name>
    <dbReference type="NCBI Taxonomy" id="230658"/>
    <lineage>
        <taxon>Bacteria</taxon>
        <taxon>Bacillati</taxon>
        <taxon>Actinomycetota</taxon>
        <taxon>Coriobacteriia</taxon>
        <taxon>Eggerthellales</taxon>
        <taxon>Eggerthellaceae</taxon>
        <taxon>Paraeggerthella</taxon>
    </lineage>
</organism>
<evidence type="ECO:0000313" key="2">
    <source>
        <dbReference type="Proteomes" id="UP000278632"/>
    </source>
</evidence>
<gene>
    <name evidence="1" type="ORF">DMP08_05900</name>
</gene>
<protein>
    <submittedName>
        <fullName evidence="1">Arginase</fullName>
    </submittedName>
</protein>